<evidence type="ECO:0008006" key="3">
    <source>
        <dbReference type="Google" id="ProtNLM"/>
    </source>
</evidence>
<sequence>MQYFYMYRLSSKHSISQFCLLSIFIAFTFSIAVSCQKSNDESTLGESEITFQLNGIDDGEEEIIKFTSNNQNRNQRNSINAPHVVEEASVEDLDLSTSLIVSSELNRIESSFDSESSKLKFASNAKRAAINPMPVGRQFRVLIYEQSGSEWRFVTHVDFVSATGNQGKTIKLVMDKTYRWVAYSYDSSDPIVDPLPQVGSTAVPTINTQSSQPTLYSSGGQFVNTATTATQYILFRHKTSKVEVVVDARGMFDQTGRYVTDIPLLSARLASNSGGIARLTTATLDLFTGQLSSQTLHSPSGIALNFTNLNSINGRDIANTYSSAKISTNPVYTALAPQQANFSATLNSVDVTESGGFADDGAITQSGNRTRTLITGTGQLTRTFASTTTDNSVGRVLRLNFRFAHRGVRVGNNFWATGGLYFEDSEYRIDRARTTSIAFKQNSTAPRQFYWRYGKRYPHQTGTTSWTTIAPVDNPIGDPCSFMQPRGMWRTSTTADLSDVSGRTRTRSGTGANNLVVYYAATDANPPTDYSRLYLHGYGYINPSLNLVPAATNNAHGIHLNSFSTTTPAPIQNPDNNPTYSGLRIGFTDTGNNIEYPSSFGMTSSHTVRCVRSAL</sequence>
<dbReference type="EMBL" id="JBHUMA010000009">
    <property type="protein sequence ID" value="MFD2600175.1"/>
    <property type="molecule type" value="Genomic_DNA"/>
</dbReference>
<evidence type="ECO:0000313" key="1">
    <source>
        <dbReference type="EMBL" id="MFD2600175.1"/>
    </source>
</evidence>
<name>A0ABW5NMQ6_9SPHI</name>
<dbReference type="Proteomes" id="UP001597393">
    <property type="component" value="Unassembled WGS sequence"/>
</dbReference>
<keyword evidence="2" id="KW-1185">Reference proteome</keyword>
<protein>
    <recommendedName>
        <fullName evidence="3">Fimbrillin-like protein</fullName>
    </recommendedName>
</protein>
<proteinExistence type="predicted"/>
<comment type="caution">
    <text evidence="1">The sequence shown here is derived from an EMBL/GenBank/DDBJ whole genome shotgun (WGS) entry which is preliminary data.</text>
</comment>
<dbReference type="RefSeq" id="WP_380870315.1">
    <property type="nucleotide sequence ID" value="NZ_JBHUMA010000009.1"/>
</dbReference>
<reference evidence="2" key="1">
    <citation type="journal article" date="2019" name="Int. J. Syst. Evol. Microbiol.">
        <title>The Global Catalogue of Microorganisms (GCM) 10K type strain sequencing project: providing services to taxonomists for standard genome sequencing and annotation.</title>
        <authorList>
            <consortium name="The Broad Institute Genomics Platform"/>
            <consortium name="The Broad Institute Genome Sequencing Center for Infectious Disease"/>
            <person name="Wu L."/>
            <person name="Ma J."/>
        </authorList>
    </citation>
    <scope>NUCLEOTIDE SEQUENCE [LARGE SCALE GENOMIC DNA]</scope>
    <source>
        <strain evidence="2">KCTC 42248</strain>
    </source>
</reference>
<accession>A0ABW5NMQ6</accession>
<organism evidence="1 2">
    <name type="scientific">Sphingobacterium corticis</name>
    <dbReference type="NCBI Taxonomy" id="1812823"/>
    <lineage>
        <taxon>Bacteria</taxon>
        <taxon>Pseudomonadati</taxon>
        <taxon>Bacteroidota</taxon>
        <taxon>Sphingobacteriia</taxon>
        <taxon>Sphingobacteriales</taxon>
        <taxon>Sphingobacteriaceae</taxon>
        <taxon>Sphingobacterium</taxon>
    </lineage>
</organism>
<gene>
    <name evidence="1" type="ORF">ACFSQ3_14550</name>
</gene>
<evidence type="ECO:0000313" key="2">
    <source>
        <dbReference type="Proteomes" id="UP001597393"/>
    </source>
</evidence>